<dbReference type="Pfam" id="PF03054">
    <property type="entry name" value="tRNA_Me_trans"/>
    <property type="match status" value="2"/>
</dbReference>
<dbReference type="Pfam" id="PF20258">
    <property type="entry name" value="tRNA_Me_trans_C"/>
    <property type="match status" value="1"/>
</dbReference>
<comment type="similarity">
    <text evidence="2">Belongs to the MnmA/TRMU family.</text>
</comment>
<organism evidence="15 16">
    <name type="scientific">Thalassiosira oceanica</name>
    <name type="common">Marine diatom</name>
    <dbReference type="NCBI Taxonomy" id="159749"/>
    <lineage>
        <taxon>Eukaryota</taxon>
        <taxon>Sar</taxon>
        <taxon>Stramenopiles</taxon>
        <taxon>Ochrophyta</taxon>
        <taxon>Bacillariophyta</taxon>
        <taxon>Coscinodiscophyceae</taxon>
        <taxon>Thalassiosirophycidae</taxon>
        <taxon>Thalassiosirales</taxon>
        <taxon>Thalassiosiraceae</taxon>
        <taxon>Thalassiosira</taxon>
    </lineage>
</organism>
<feature type="region of interest" description="Disordered" evidence="12">
    <location>
        <begin position="1"/>
        <end position="24"/>
    </location>
</feature>
<gene>
    <name evidence="15" type="ORF">THAOC_32180</name>
</gene>
<dbReference type="GO" id="GO:0061708">
    <property type="term" value="F:tRNA-5-taurinomethyluridine 2-sulfurtransferase"/>
    <property type="evidence" value="ECO:0007669"/>
    <property type="project" value="UniProtKB-EC"/>
</dbReference>
<keyword evidence="10" id="KW-1015">Disulfide bond</keyword>
<dbReference type="Gene3D" id="2.30.30.280">
    <property type="entry name" value="Adenine nucleotide alpha hydrolases-like domains"/>
    <property type="match status" value="1"/>
</dbReference>
<dbReference type="InterPro" id="IPR014729">
    <property type="entry name" value="Rossmann-like_a/b/a_fold"/>
</dbReference>
<keyword evidence="6" id="KW-0819">tRNA processing</keyword>
<dbReference type="CDD" id="cd01998">
    <property type="entry name" value="MnmA_TRMU-like"/>
    <property type="match status" value="1"/>
</dbReference>
<protein>
    <recommendedName>
        <fullName evidence="3">tRNA-5-taurinomethyluridine 2-sulfurtransferase</fullName>
        <ecNumber evidence="3">2.8.1.14</ecNumber>
    </recommendedName>
</protein>
<dbReference type="GO" id="GO:0002143">
    <property type="term" value="P:tRNA wobble position uridine thiolation"/>
    <property type="evidence" value="ECO:0007669"/>
    <property type="project" value="TreeGrafter"/>
</dbReference>
<evidence type="ECO:0000256" key="10">
    <source>
        <dbReference type="ARBA" id="ARBA00023157"/>
    </source>
</evidence>
<proteinExistence type="inferred from homology"/>
<evidence type="ECO:0000256" key="3">
    <source>
        <dbReference type="ARBA" id="ARBA00011953"/>
    </source>
</evidence>
<dbReference type="PANTHER" id="PTHR11933">
    <property type="entry name" value="TRNA 5-METHYLAMINOMETHYL-2-THIOURIDYLATE -METHYLTRANSFERASE"/>
    <property type="match status" value="1"/>
</dbReference>
<accession>K0R9R6</accession>
<dbReference type="AlphaFoldDB" id="K0R9R6"/>
<dbReference type="EMBL" id="AGNL01045226">
    <property type="protein sequence ID" value="EJK48984.1"/>
    <property type="molecule type" value="Genomic_DNA"/>
</dbReference>
<evidence type="ECO:0000256" key="9">
    <source>
        <dbReference type="ARBA" id="ARBA00022884"/>
    </source>
</evidence>
<keyword evidence="9" id="KW-0694">RNA-binding</keyword>
<evidence type="ECO:0000256" key="4">
    <source>
        <dbReference type="ARBA" id="ARBA00022555"/>
    </source>
</evidence>
<evidence type="ECO:0000256" key="7">
    <source>
        <dbReference type="ARBA" id="ARBA00022741"/>
    </source>
</evidence>
<dbReference type="EC" id="2.8.1.14" evidence="3"/>
<sequence>MRGEPAILGGGTLPAESGTTKTTPKCDTDLFATAQAAAIPPRRCKPRPKIAVAMSGGVDSSVAAHVLLNTKRASRAEEGTLVSEEVDVVGLHMSNWNALDEDREASRNPGPSSGTKTDLGYDQSTSSSAFCQSSEKEYTDAKSVADHLSIPLHRVSFASEYWMSVFEPFVASMSQDSRSSPNPDFGCNTHIKFGAMRNYARDRLGADWIATGHYAQLWHRNLPTRDERESSSIFEHWMATQSEDLGCQVRESISGRAEEEWLLAETETEGIGHLPPMLLAGADRGKDQSYFLSGVKTESFRDVIFPLGRSYKSQQPTSSSQPTVRDIAIEAGIPTASKRDSVGICFIGKRNFGGFMSQYMPEPPRPGNFVDVDTGKVVGRHDGSLYYTVGQGARISGVGTRYFVCDKGSGDDSNTVFVCDGTHHPALFSDELAVDFSSFNWIGLGRSGRELDHVPRPLREGKTIDAWARTRHLQPLVRCTVRWDRDGEKLRMKFHRAIRAITPGQIACLYAGKEGLICLGGGPIESRGKSYFECGMDLALPSIHPSGHNDLSLSS</sequence>
<evidence type="ECO:0000256" key="2">
    <source>
        <dbReference type="ARBA" id="ARBA00006191"/>
    </source>
</evidence>
<comment type="caution">
    <text evidence="15">The sequence shown here is derived from an EMBL/GenBank/DDBJ whole genome shotgun (WGS) entry which is preliminary data.</text>
</comment>
<dbReference type="Gene3D" id="3.40.50.620">
    <property type="entry name" value="HUPs"/>
    <property type="match status" value="1"/>
</dbReference>
<dbReference type="InterPro" id="IPR046885">
    <property type="entry name" value="MnmA-like_C"/>
</dbReference>
<dbReference type="GO" id="GO:0000049">
    <property type="term" value="F:tRNA binding"/>
    <property type="evidence" value="ECO:0007669"/>
    <property type="project" value="UniProtKB-KW"/>
</dbReference>
<dbReference type="OrthoDB" id="3685at2759"/>
<dbReference type="Proteomes" id="UP000266841">
    <property type="component" value="Unassembled WGS sequence"/>
</dbReference>
<evidence type="ECO:0000256" key="6">
    <source>
        <dbReference type="ARBA" id="ARBA00022694"/>
    </source>
</evidence>
<keyword evidence="16" id="KW-1185">Reference proteome</keyword>
<dbReference type="InterPro" id="IPR023382">
    <property type="entry name" value="MnmA-like_central_sf"/>
</dbReference>
<evidence type="ECO:0000256" key="8">
    <source>
        <dbReference type="ARBA" id="ARBA00022840"/>
    </source>
</evidence>
<evidence type="ECO:0000259" key="14">
    <source>
        <dbReference type="Pfam" id="PF20259"/>
    </source>
</evidence>
<evidence type="ECO:0000313" key="15">
    <source>
        <dbReference type="EMBL" id="EJK48984.1"/>
    </source>
</evidence>
<dbReference type="InterPro" id="IPR004506">
    <property type="entry name" value="MnmA-like"/>
</dbReference>
<dbReference type="eggNOG" id="KOG2805">
    <property type="taxonomic scope" value="Eukaryota"/>
</dbReference>
<keyword evidence="8" id="KW-0067">ATP-binding</keyword>
<evidence type="ECO:0000259" key="13">
    <source>
        <dbReference type="Pfam" id="PF20258"/>
    </source>
</evidence>
<dbReference type="GO" id="GO:0005524">
    <property type="term" value="F:ATP binding"/>
    <property type="evidence" value="ECO:0007669"/>
    <property type="project" value="UniProtKB-KW"/>
</dbReference>
<feature type="domain" description="tRNA-specific 2-thiouridylase MnmA-like central" evidence="14">
    <location>
        <begin position="355"/>
        <end position="420"/>
    </location>
</feature>
<keyword evidence="4" id="KW-0820">tRNA-binding</keyword>
<evidence type="ECO:0000256" key="11">
    <source>
        <dbReference type="ARBA" id="ARBA00049564"/>
    </source>
</evidence>
<dbReference type="OMA" id="SFASEYW"/>
<keyword evidence="5" id="KW-0808">Transferase</keyword>
<keyword evidence="7" id="KW-0547">Nucleotide-binding</keyword>
<comment type="function">
    <text evidence="1">Catalyzes the 2-thiolation of uridine at the wobble position (U34) of mitochondrial tRNA(Lys), tRNA(Glu) and tRNA(Gln). Required for the formation of 5-taurinomethyl-2-thiouridine (tm5s2U) of mitochondrial tRNA(Lys), tRNA(Glu), and tRNA(Gln) at the wobble position. ATP is required to activate the C2 atom of the wobble base.</text>
</comment>
<evidence type="ECO:0000313" key="16">
    <source>
        <dbReference type="Proteomes" id="UP000266841"/>
    </source>
</evidence>
<evidence type="ECO:0000256" key="12">
    <source>
        <dbReference type="SAM" id="MobiDB-lite"/>
    </source>
</evidence>
<dbReference type="PANTHER" id="PTHR11933:SF5">
    <property type="entry name" value="MITOCHONDRIAL TRNA-SPECIFIC 2-THIOURIDYLASE 1"/>
    <property type="match status" value="1"/>
</dbReference>
<evidence type="ECO:0000256" key="1">
    <source>
        <dbReference type="ARBA" id="ARBA00003986"/>
    </source>
</evidence>
<reference evidence="15 16" key="1">
    <citation type="journal article" date="2012" name="Genome Biol.">
        <title>Genome and low-iron response of an oceanic diatom adapted to chronic iron limitation.</title>
        <authorList>
            <person name="Lommer M."/>
            <person name="Specht M."/>
            <person name="Roy A.S."/>
            <person name="Kraemer L."/>
            <person name="Andreson R."/>
            <person name="Gutowska M.A."/>
            <person name="Wolf J."/>
            <person name="Bergner S.V."/>
            <person name="Schilhabel M.B."/>
            <person name="Klostermeier U.C."/>
            <person name="Beiko R.G."/>
            <person name="Rosenstiel P."/>
            <person name="Hippler M."/>
            <person name="Laroche J."/>
        </authorList>
    </citation>
    <scope>NUCLEOTIDE SEQUENCE [LARGE SCALE GENOMIC DNA]</scope>
    <source>
        <strain evidence="15 16">CCMP1005</strain>
    </source>
</reference>
<feature type="domain" description="tRNA-specific 2-thiouridylase MnmA-like C-terminal" evidence="13">
    <location>
        <begin position="461"/>
        <end position="524"/>
    </location>
</feature>
<dbReference type="InterPro" id="IPR046884">
    <property type="entry name" value="MnmA-like_central"/>
</dbReference>
<name>K0R9R6_THAOC</name>
<evidence type="ECO:0000256" key="5">
    <source>
        <dbReference type="ARBA" id="ARBA00022679"/>
    </source>
</evidence>
<feature type="region of interest" description="Disordered" evidence="12">
    <location>
        <begin position="99"/>
        <end position="126"/>
    </location>
</feature>
<dbReference type="Gene3D" id="2.40.30.10">
    <property type="entry name" value="Translation factors"/>
    <property type="match status" value="1"/>
</dbReference>
<dbReference type="Pfam" id="PF20259">
    <property type="entry name" value="tRNA_Me_trans_M"/>
    <property type="match status" value="1"/>
</dbReference>
<comment type="catalytic activity">
    <reaction evidence="11">
        <text>5-taurinomethyluridine(34) in tRNA + S-sulfanyl-L-cysteinyl-[protein] + AH2 + ATP = 5-taurinomethyl-2-thiouridine(34) in tRNA + L-cysteinyl-[protein] + A + AMP + diphosphate + H(+)</text>
        <dbReference type="Rhea" id="RHEA:47040"/>
        <dbReference type="Rhea" id="RHEA-COMP:10131"/>
        <dbReference type="Rhea" id="RHEA-COMP:11726"/>
        <dbReference type="Rhea" id="RHEA-COMP:11732"/>
        <dbReference type="Rhea" id="RHEA-COMP:11733"/>
        <dbReference type="ChEBI" id="CHEBI:13193"/>
        <dbReference type="ChEBI" id="CHEBI:15378"/>
        <dbReference type="ChEBI" id="CHEBI:17499"/>
        <dbReference type="ChEBI" id="CHEBI:29950"/>
        <dbReference type="ChEBI" id="CHEBI:30616"/>
        <dbReference type="ChEBI" id="CHEBI:33019"/>
        <dbReference type="ChEBI" id="CHEBI:61963"/>
        <dbReference type="ChEBI" id="CHEBI:87171"/>
        <dbReference type="ChEBI" id="CHEBI:87172"/>
        <dbReference type="ChEBI" id="CHEBI:456215"/>
        <dbReference type="EC" id="2.8.1.14"/>
    </reaction>
</comment>
<dbReference type="SUPFAM" id="SSF52402">
    <property type="entry name" value="Adenine nucleotide alpha hydrolases-like"/>
    <property type="match status" value="1"/>
</dbReference>